<keyword evidence="2" id="KW-1133">Transmembrane helix</keyword>
<evidence type="ECO:0000313" key="3">
    <source>
        <dbReference type="EMBL" id="KAA6331244.1"/>
    </source>
</evidence>
<organism evidence="3">
    <name type="scientific">termite gut metagenome</name>
    <dbReference type="NCBI Taxonomy" id="433724"/>
    <lineage>
        <taxon>unclassified sequences</taxon>
        <taxon>metagenomes</taxon>
        <taxon>organismal metagenomes</taxon>
    </lineage>
</organism>
<feature type="transmembrane region" description="Helical" evidence="2">
    <location>
        <begin position="9"/>
        <end position="27"/>
    </location>
</feature>
<proteinExistence type="predicted"/>
<feature type="transmembrane region" description="Helical" evidence="2">
    <location>
        <begin position="39"/>
        <end position="56"/>
    </location>
</feature>
<feature type="coiled-coil region" evidence="1">
    <location>
        <begin position="52"/>
        <end position="79"/>
    </location>
</feature>
<keyword evidence="2" id="KW-0472">Membrane</keyword>
<evidence type="ECO:0000256" key="1">
    <source>
        <dbReference type="SAM" id="Coils"/>
    </source>
</evidence>
<sequence length="79" mass="9492">MKNKIRKSTWLTAILLIYVSVTAAYLLPHNQEMSHTEKYVTFIASYVIVILLWFVLRKKEQLQQKRRNEEQQGENLNQR</sequence>
<comment type="caution">
    <text evidence="3">The sequence shown here is derived from an EMBL/GenBank/DDBJ whole genome shotgun (WGS) entry which is preliminary data.</text>
</comment>
<keyword evidence="2" id="KW-0812">Transmembrane</keyword>
<evidence type="ECO:0000256" key="2">
    <source>
        <dbReference type="SAM" id="Phobius"/>
    </source>
</evidence>
<name>A0A5J4RCR2_9ZZZZ</name>
<reference evidence="3" key="1">
    <citation type="submission" date="2019-03" db="EMBL/GenBank/DDBJ databases">
        <title>Single cell metagenomics reveals metabolic interactions within the superorganism composed of flagellate Streblomastix strix and complex community of Bacteroidetes bacteria on its surface.</title>
        <authorList>
            <person name="Treitli S.C."/>
            <person name="Kolisko M."/>
            <person name="Husnik F."/>
            <person name="Keeling P."/>
            <person name="Hampl V."/>
        </authorList>
    </citation>
    <scope>NUCLEOTIDE SEQUENCE</scope>
    <source>
        <strain evidence="3">STM</strain>
    </source>
</reference>
<keyword evidence="1" id="KW-0175">Coiled coil</keyword>
<protein>
    <submittedName>
        <fullName evidence="3">Uncharacterized protein</fullName>
    </submittedName>
</protein>
<dbReference type="EMBL" id="SNRY01001395">
    <property type="protein sequence ID" value="KAA6331244.1"/>
    <property type="molecule type" value="Genomic_DNA"/>
</dbReference>
<gene>
    <name evidence="3" type="ORF">EZS27_020120</name>
</gene>
<dbReference type="AlphaFoldDB" id="A0A5J4RCR2"/>
<accession>A0A5J4RCR2</accession>